<accession>A0A0M3T6K0</accession>
<sequence length="37" mass="3916">MTLPGYPVFSIVGRFVNDAPNIGWGVSGVSYGDESNL</sequence>
<organism evidence="1 2">
    <name type="scientific">Bifidobacterium longum subsp. infantis</name>
    <dbReference type="NCBI Taxonomy" id="1682"/>
    <lineage>
        <taxon>Bacteria</taxon>
        <taxon>Bacillati</taxon>
        <taxon>Actinomycetota</taxon>
        <taxon>Actinomycetes</taxon>
        <taxon>Bifidobacteriales</taxon>
        <taxon>Bifidobacteriaceae</taxon>
        <taxon>Bifidobacterium</taxon>
    </lineage>
</organism>
<evidence type="ECO:0000313" key="2">
    <source>
        <dbReference type="Proteomes" id="UP000067206"/>
    </source>
</evidence>
<dbReference type="EMBL" id="CP010411">
    <property type="protein sequence ID" value="ALE09755.1"/>
    <property type="molecule type" value="Genomic_DNA"/>
</dbReference>
<name>A0A0M3T6K0_BIFLI</name>
<evidence type="ECO:0000313" key="1">
    <source>
        <dbReference type="EMBL" id="ALE09755.1"/>
    </source>
</evidence>
<proteinExistence type="predicted"/>
<protein>
    <submittedName>
        <fullName evidence="1">Uncharacterized protein</fullName>
    </submittedName>
</protein>
<gene>
    <name evidence="1" type="ORF">RY67_1743</name>
</gene>
<reference evidence="1 2" key="1">
    <citation type="submission" date="2014-12" db="EMBL/GenBank/DDBJ databases">
        <title>Complete genome sequence of Bifidobacterium longum subsp. infantis BT1.</title>
        <authorList>
            <person name="Kim J.F."/>
            <person name="Kwak M.-J."/>
        </authorList>
    </citation>
    <scope>NUCLEOTIDE SEQUENCE [LARGE SCALE GENOMIC DNA]</scope>
    <source>
        <strain evidence="1 2">BT1</strain>
    </source>
</reference>
<dbReference type="AlphaFoldDB" id="A0A0M3T6K0"/>
<dbReference type="Proteomes" id="UP000067206">
    <property type="component" value="Chromosome"/>
</dbReference>
<dbReference type="PATRIC" id="fig|1682.24.peg.1701"/>